<dbReference type="AlphaFoldDB" id="F4PKT1"/>
<keyword evidence="2" id="KW-1185">Reference proteome</keyword>
<reference evidence="2" key="1">
    <citation type="journal article" date="2011" name="Genome Res.">
        <title>Phylogeny-wide analysis of social amoeba genomes highlights ancient origins for complex intercellular communication.</title>
        <authorList>
            <person name="Heidel A.J."/>
            <person name="Lawal H.M."/>
            <person name="Felder M."/>
            <person name="Schilde C."/>
            <person name="Helps N.R."/>
            <person name="Tunggal B."/>
            <person name="Rivero F."/>
            <person name="John U."/>
            <person name="Schleicher M."/>
            <person name="Eichinger L."/>
            <person name="Platzer M."/>
            <person name="Noegel A.A."/>
            <person name="Schaap P."/>
            <person name="Gloeckner G."/>
        </authorList>
    </citation>
    <scope>NUCLEOTIDE SEQUENCE [LARGE SCALE GENOMIC DNA]</scope>
    <source>
        <strain evidence="2">SH3</strain>
    </source>
</reference>
<organism evidence="1 2">
    <name type="scientific">Cavenderia fasciculata</name>
    <name type="common">Slime mold</name>
    <name type="synonym">Dictyostelium fasciculatum</name>
    <dbReference type="NCBI Taxonomy" id="261658"/>
    <lineage>
        <taxon>Eukaryota</taxon>
        <taxon>Amoebozoa</taxon>
        <taxon>Evosea</taxon>
        <taxon>Eumycetozoa</taxon>
        <taxon>Dictyostelia</taxon>
        <taxon>Acytosteliales</taxon>
        <taxon>Cavenderiaceae</taxon>
        <taxon>Cavenderia</taxon>
    </lineage>
</organism>
<accession>F4PKT1</accession>
<dbReference type="Proteomes" id="UP000007797">
    <property type="component" value="Unassembled WGS sequence"/>
</dbReference>
<dbReference type="EMBL" id="GL883007">
    <property type="protein sequence ID" value="EGG24205.1"/>
    <property type="molecule type" value="Genomic_DNA"/>
</dbReference>
<dbReference type="RefSeq" id="XP_004362056.1">
    <property type="nucleotide sequence ID" value="XM_004361999.1"/>
</dbReference>
<gene>
    <name evidence="1" type="ORF">DFA_06352</name>
</gene>
<name>F4PKT1_CACFS</name>
<evidence type="ECO:0000313" key="2">
    <source>
        <dbReference type="Proteomes" id="UP000007797"/>
    </source>
</evidence>
<evidence type="ECO:0000313" key="1">
    <source>
        <dbReference type="EMBL" id="EGG24205.1"/>
    </source>
</evidence>
<dbReference type="KEGG" id="dfa:DFA_06352"/>
<sequence length="55" mass="5920">MLFKSLTSLAGPKVGATQMNAKIQGISGSSEWILSSPAPSLAIFQHRCKVRMSKE</sequence>
<proteinExistence type="predicted"/>
<protein>
    <submittedName>
        <fullName evidence="1">Uncharacterized protein</fullName>
    </submittedName>
</protein>
<dbReference type="GeneID" id="14876311"/>